<gene>
    <name evidence="4" type="ORF">A1O5_11010</name>
</gene>
<evidence type="ECO:0008006" key="6">
    <source>
        <dbReference type="Google" id="ProtNLM"/>
    </source>
</evidence>
<dbReference type="RefSeq" id="XP_007749773.1">
    <property type="nucleotide sequence ID" value="XM_007751583.1"/>
</dbReference>
<dbReference type="OrthoDB" id="1470350at2759"/>
<feature type="transmembrane region" description="Helical" evidence="3">
    <location>
        <begin position="31"/>
        <end position="52"/>
    </location>
</feature>
<keyword evidence="2" id="KW-0479">Metal-binding</keyword>
<evidence type="ECO:0000256" key="1">
    <source>
        <dbReference type="ARBA" id="ARBA00010617"/>
    </source>
</evidence>
<name>W9X5Q2_9EURO</name>
<dbReference type="GO" id="GO:0004497">
    <property type="term" value="F:monooxygenase activity"/>
    <property type="evidence" value="ECO:0007669"/>
    <property type="project" value="InterPro"/>
</dbReference>
<dbReference type="Pfam" id="PF00067">
    <property type="entry name" value="p450"/>
    <property type="match status" value="1"/>
</dbReference>
<keyword evidence="2" id="KW-0349">Heme</keyword>
<dbReference type="PRINTS" id="PR00463">
    <property type="entry name" value="EP450I"/>
</dbReference>
<dbReference type="SUPFAM" id="SSF48264">
    <property type="entry name" value="Cytochrome P450"/>
    <property type="match status" value="1"/>
</dbReference>
<dbReference type="AlphaFoldDB" id="W9X5Q2"/>
<dbReference type="GO" id="GO:0016705">
    <property type="term" value="F:oxidoreductase activity, acting on paired donors, with incorporation or reduction of molecular oxygen"/>
    <property type="evidence" value="ECO:0007669"/>
    <property type="project" value="InterPro"/>
</dbReference>
<evidence type="ECO:0000313" key="4">
    <source>
        <dbReference type="EMBL" id="EXJ65769.1"/>
    </source>
</evidence>
<evidence type="ECO:0000256" key="2">
    <source>
        <dbReference type="PIRSR" id="PIRSR602401-1"/>
    </source>
</evidence>
<dbReference type="InterPro" id="IPR050121">
    <property type="entry name" value="Cytochrome_P450_monoxygenase"/>
</dbReference>
<evidence type="ECO:0000256" key="3">
    <source>
        <dbReference type="SAM" id="Phobius"/>
    </source>
</evidence>
<organism evidence="4 5">
    <name type="scientific">Cladophialophora psammophila CBS 110553</name>
    <dbReference type="NCBI Taxonomy" id="1182543"/>
    <lineage>
        <taxon>Eukaryota</taxon>
        <taxon>Fungi</taxon>
        <taxon>Dikarya</taxon>
        <taxon>Ascomycota</taxon>
        <taxon>Pezizomycotina</taxon>
        <taxon>Eurotiomycetes</taxon>
        <taxon>Chaetothyriomycetidae</taxon>
        <taxon>Chaetothyriales</taxon>
        <taxon>Herpotrichiellaceae</taxon>
        <taxon>Cladophialophora</taxon>
    </lineage>
</organism>
<dbReference type="STRING" id="1182543.W9X5Q2"/>
<comment type="cofactor">
    <cofactor evidence="2">
        <name>heme</name>
        <dbReference type="ChEBI" id="CHEBI:30413"/>
    </cofactor>
</comment>
<comment type="caution">
    <text evidence="4">The sequence shown here is derived from an EMBL/GenBank/DDBJ whole genome shotgun (WGS) entry which is preliminary data.</text>
</comment>
<dbReference type="InterPro" id="IPR001128">
    <property type="entry name" value="Cyt_P450"/>
</dbReference>
<evidence type="ECO:0000313" key="5">
    <source>
        <dbReference type="Proteomes" id="UP000019471"/>
    </source>
</evidence>
<protein>
    <recommendedName>
        <fullName evidence="6">Cytochrome P450 oxidoreductase</fullName>
    </recommendedName>
</protein>
<sequence length="533" mass="58963">MTLDVPKPLFLVLSAALQAIALFSHGGLTSIFVVFLVLNVFAHTIYVVFIYLNFVSPIRHFPTPKVRHGPPDDAFAPRTKVLQTYGALPLLGHFLTGLEANRGEELLRCSLETPNDGLIRLRGLFNSDQLLITSHKAQAEVLVTKPYEFPKPERSREFLRTGLGDGMVVAECEYHKHQRKHAMPSFSFWQIKDLYPLSWNKAMKMAKVIDDEVFSQRESSANAEGKLVGLTDIDRWAPKATLDIIGVAGLGRDFNTLENSDDPIAKLYADLFMPSLGTRMEFRTRKKECIKRVEDASVDTLAALIKIDVFSDNELVDQLLTILVAGHETTSSSFTWITYLLSLHPDIQSRVRAEIHAALPSGFAPGRSPDSDIAAIFESLPLLSGVCLETLRLFPPVPSTLRQSTKDNTLLGHPIAAGTVLTLAPWVSNNSPALWGPDVHEIKPDRGIDCETGKPNQTGGVSTNYAFMTFLHGPRSCIGQQFAKAELRALVAAFVGMFEWTLADQNKKIEPAIVITVKPKDGLNLRLTKIRDG</sequence>
<dbReference type="HOGENOM" id="CLU_001570_5_11_1"/>
<dbReference type="PANTHER" id="PTHR24305">
    <property type="entry name" value="CYTOCHROME P450"/>
    <property type="match status" value="1"/>
</dbReference>
<comment type="similarity">
    <text evidence="1">Belongs to the cytochrome P450 family.</text>
</comment>
<proteinExistence type="inferred from homology"/>
<keyword evidence="3" id="KW-0812">Transmembrane</keyword>
<dbReference type="Gene3D" id="1.10.630.10">
    <property type="entry name" value="Cytochrome P450"/>
    <property type="match status" value="1"/>
</dbReference>
<keyword evidence="3" id="KW-0472">Membrane</keyword>
<keyword evidence="2" id="KW-0408">Iron</keyword>
<dbReference type="EMBL" id="AMGX01000023">
    <property type="protein sequence ID" value="EXJ65769.1"/>
    <property type="molecule type" value="Genomic_DNA"/>
</dbReference>
<accession>W9X5Q2</accession>
<reference evidence="4 5" key="1">
    <citation type="submission" date="2013-03" db="EMBL/GenBank/DDBJ databases">
        <title>The Genome Sequence of Cladophialophora psammophila CBS 110553.</title>
        <authorList>
            <consortium name="The Broad Institute Genomics Platform"/>
            <person name="Cuomo C."/>
            <person name="de Hoog S."/>
            <person name="Gorbushina A."/>
            <person name="Walker B."/>
            <person name="Young S.K."/>
            <person name="Zeng Q."/>
            <person name="Gargeya S."/>
            <person name="Fitzgerald M."/>
            <person name="Haas B."/>
            <person name="Abouelleil A."/>
            <person name="Allen A.W."/>
            <person name="Alvarado L."/>
            <person name="Arachchi H.M."/>
            <person name="Berlin A.M."/>
            <person name="Chapman S.B."/>
            <person name="Gainer-Dewar J."/>
            <person name="Goldberg J."/>
            <person name="Griggs A."/>
            <person name="Gujja S."/>
            <person name="Hansen M."/>
            <person name="Howarth C."/>
            <person name="Imamovic A."/>
            <person name="Ireland A."/>
            <person name="Larimer J."/>
            <person name="McCowan C."/>
            <person name="Murphy C."/>
            <person name="Pearson M."/>
            <person name="Poon T.W."/>
            <person name="Priest M."/>
            <person name="Roberts A."/>
            <person name="Saif S."/>
            <person name="Shea T."/>
            <person name="Sisk P."/>
            <person name="Sykes S."/>
            <person name="Wortman J."/>
            <person name="Nusbaum C."/>
            <person name="Birren B."/>
        </authorList>
    </citation>
    <scope>NUCLEOTIDE SEQUENCE [LARGE SCALE GENOMIC DNA]</scope>
    <source>
        <strain evidence="4 5">CBS 110553</strain>
    </source>
</reference>
<dbReference type="Proteomes" id="UP000019471">
    <property type="component" value="Unassembled WGS sequence"/>
</dbReference>
<dbReference type="GO" id="GO:0020037">
    <property type="term" value="F:heme binding"/>
    <property type="evidence" value="ECO:0007669"/>
    <property type="project" value="InterPro"/>
</dbReference>
<keyword evidence="3" id="KW-1133">Transmembrane helix</keyword>
<dbReference type="InterPro" id="IPR002401">
    <property type="entry name" value="Cyt_P450_E_grp-I"/>
</dbReference>
<dbReference type="CDD" id="cd11069">
    <property type="entry name" value="CYP_FUM15-like"/>
    <property type="match status" value="1"/>
</dbReference>
<dbReference type="GO" id="GO:0005506">
    <property type="term" value="F:iron ion binding"/>
    <property type="evidence" value="ECO:0007669"/>
    <property type="project" value="InterPro"/>
</dbReference>
<dbReference type="InterPro" id="IPR036396">
    <property type="entry name" value="Cyt_P450_sf"/>
</dbReference>
<keyword evidence="5" id="KW-1185">Reference proteome</keyword>
<dbReference type="PRINTS" id="PR00385">
    <property type="entry name" value="P450"/>
</dbReference>
<dbReference type="GeneID" id="19195700"/>
<dbReference type="PANTHER" id="PTHR24305:SF166">
    <property type="entry name" value="CYTOCHROME P450 12A4, MITOCHONDRIAL-RELATED"/>
    <property type="match status" value="1"/>
</dbReference>
<dbReference type="eggNOG" id="KOG0157">
    <property type="taxonomic scope" value="Eukaryota"/>
</dbReference>
<feature type="binding site" description="axial binding residue" evidence="2">
    <location>
        <position position="477"/>
    </location>
    <ligand>
        <name>heme</name>
        <dbReference type="ChEBI" id="CHEBI:30413"/>
    </ligand>
    <ligandPart>
        <name>Fe</name>
        <dbReference type="ChEBI" id="CHEBI:18248"/>
    </ligandPart>
</feature>